<evidence type="ECO:0000313" key="2">
    <source>
        <dbReference type="Proteomes" id="UP000026961"/>
    </source>
</evidence>
<protein>
    <submittedName>
        <fullName evidence="1">Uncharacterized protein</fullName>
    </submittedName>
</protein>
<organism evidence="1">
    <name type="scientific">Oryza glumipatula</name>
    <dbReference type="NCBI Taxonomy" id="40148"/>
    <lineage>
        <taxon>Eukaryota</taxon>
        <taxon>Viridiplantae</taxon>
        <taxon>Streptophyta</taxon>
        <taxon>Embryophyta</taxon>
        <taxon>Tracheophyta</taxon>
        <taxon>Spermatophyta</taxon>
        <taxon>Magnoliopsida</taxon>
        <taxon>Liliopsida</taxon>
        <taxon>Poales</taxon>
        <taxon>Poaceae</taxon>
        <taxon>BOP clade</taxon>
        <taxon>Oryzoideae</taxon>
        <taxon>Oryzeae</taxon>
        <taxon>Oryzinae</taxon>
        <taxon>Oryza</taxon>
    </lineage>
</organism>
<dbReference type="Proteomes" id="UP000026961">
    <property type="component" value="Chromosome 7"/>
</dbReference>
<proteinExistence type="predicted"/>
<sequence length="67" mass="6868">MFLPAKAVKVVTMEERMTRLNRLLVMAAGTAAALAGCYAKGSGVRDGDGTGGAIQAAVATTGREVVW</sequence>
<accession>A0A0E0AKH6</accession>
<keyword evidence="2" id="KW-1185">Reference proteome</keyword>
<dbReference type="Gramene" id="OGLUM07G15770.1">
    <property type="protein sequence ID" value="OGLUM07G15770.1"/>
    <property type="gene ID" value="OGLUM07G15770"/>
</dbReference>
<reference evidence="1" key="2">
    <citation type="submission" date="2018-05" db="EMBL/GenBank/DDBJ databases">
        <title>OgluRS3 (Oryza glumaepatula Reference Sequence Version 3).</title>
        <authorList>
            <person name="Zhang J."/>
            <person name="Kudrna D."/>
            <person name="Lee S."/>
            <person name="Talag J."/>
            <person name="Welchert J."/>
            <person name="Wing R.A."/>
        </authorList>
    </citation>
    <scope>NUCLEOTIDE SEQUENCE [LARGE SCALE GENOMIC DNA]</scope>
</reference>
<dbReference type="HOGENOM" id="CLU_2816605_0_0_1"/>
<dbReference type="AlphaFoldDB" id="A0A0E0AKH6"/>
<evidence type="ECO:0000313" key="1">
    <source>
        <dbReference type="EnsemblPlants" id="OGLUM07G15770.1"/>
    </source>
</evidence>
<name>A0A0E0AKH6_9ORYZ</name>
<reference evidence="1" key="1">
    <citation type="submission" date="2015-04" db="UniProtKB">
        <authorList>
            <consortium name="EnsemblPlants"/>
        </authorList>
    </citation>
    <scope>IDENTIFICATION</scope>
</reference>
<dbReference type="EnsemblPlants" id="OGLUM07G15770.1">
    <property type="protein sequence ID" value="OGLUM07G15770.1"/>
    <property type="gene ID" value="OGLUM07G15770"/>
</dbReference>